<reference evidence="5" key="1">
    <citation type="submission" date="2017-02" db="UniProtKB">
        <authorList>
            <consortium name="WormBaseParasite"/>
        </authorList>
    </citation>
    <scope>IDENTIFICATION</scope>
</reference>
<dbReference type="InterPro" id="IPR012674">
    <property type="entry name" value="Calycin"/>
</dbReference>
<name>A0A0N4Z5C9_PARTI</name>
<evidence type="ECO:0000256" key="1">
    <source>
        <dbReference type="ARBA" id="ARBA00008390"/>
    </source>
</evidence>
<keyword evidence="2" id="KW-0446">Lipid-binding</keyword>
<dbReference type="SUPFAM" id="SSF50814">
    <property type="entry name" value="Lipocalins"/>
    <property type="match status" value="1"/>
</dbReference>
<feature type="domain" description="Lipocalin/cytosolic fatty-acid binding" evidence="3">
    <location>
        <begin position="7"/>
        <end position="132"/>
    </location>
</feature>
<organism evidence="4 5">
    <name type="scientific">Parastrongyloides trichosuri</name>
    <name type="common">Possum-specific nematode worm</name>
    <dbReference type="NCBI Taxonomy" id="131310"/>
    <lineage>
        <taxon>Eukaryota</taxon>
        <taxon>Metazoa</taxon>
        <taxon>Ecdysozoa</taxon>
        <taxon>Nematoda</taxon>
        <taxon>Chromadorea</taxon>
        <taxon>Rhabditida</taxon>
        <taxon>Tylenchina</taxon>
        <taxon>Panagrolaimomorpha</taxon>
        <taxon>Strongyloidoidea</taxon>
        <taxon>Strongyloididae</taxon>
        <taxon>Parastrongyloides</taxon>
    </lineage>
</organism>
<sequence length="136" mass="15250">MAEAFVGVWGNAIVENFDAYLKEVGVGFFLRTLAKTVRDRTTITVNGDKVTLLSESTFKNFSVTWTLNKEEIQETLDGRKFLTTVTVKDGKLIEVQKPIKEGSKGSVITRYIKDDKLIVELDCNGVVAKHTYTRLS</sequence>
<comment type="similarity">
    <text evidence="1">Belongs to the calycin superfamily. Fatty-acid binding protein (FABP) family.</text>
</comment>
<evidence type="ECO:0000313" key="4">
    <source>
        <dbReference type="Proteomes" id="UP000038045"/>
    </source>
</evidence>
<accession>A0A0N4Z5C9</accession>
<evidence type="ECO:0000313" key="5">
    <source>
        <dbReference type="WBParaSite" id="PTRK_0000223100.1"/>
    </source>
</evidence>
<protein>
    <submittedName>
        <fullName evidence="5">Lipocln_cytosolic_FA-bd_dom domain-containing protein</fullName>
    </submittedName>
</protein>
<dbReference type="WBParaSite" id="PTRK_0000223100.1">
    <property type="protein sequence ID" value="PTRK_0000223100.1"/>
    <property type="gene ID" value="PTRK_0000223100"/>
</dbReference>
<dbReference type="Gene3D" id="2.40.128.20">
    <property type="match status" value="1"/>
</dbReference>
<dbReference type="CDD" id="cd00742">
    <property type="entry name" value="FABP"/>
    <property type="match status" value="1"/>
</dbReference>
<dbReference type="InterPro" id="IPR000566">
    <property type="entry name" value="Lipocln_cytosolic_FA-bd_dom"/>
</dbReference>
<evidence type="ECO:0000256" key="2">
    <source>
        <dbReference type="ARBA" id="ARBA00023121"/>
    </source>
</evidence>
<evidence type="ECO:0000259" key="3">
    <source>
        <dbReference type="Pfam" id="PF00061"/>
    </source>
</evidence>
<dbReference type="InterPro" id="IPR031259">
    <property type="entry name" value="ILBP"/>
</dbReference>
<proteinExistence type="inferred from homology"/>
<dbReference type="Proteomes" id="UP000038045">
    <property type="component" value="Unplaced"/>
</dbReference>
<dbReference type="AlphaFoldDB" id="A0A0N4Z5C9"/>
<keyword evidence="4" id="KW-1185">Reference proteome</keyword>
<dbReference type="InterPro" id="IPR000463">
    <property type="entry name" value="Fatty_acid-bd"/>
</dbReference>
<dbReference type="Pfam" id="PF00061">
    <property type="entry name" value="Lipocalin"/>
    <property type="match status" value="1"/>
</dbReference>
<dbReference type="PRINTS" id="PR00178">
    <property type="entry name" value="FATTYACIDBP"/>
</dbReference>
<dbReference type="GO" id="GO:0008289">
    <property type="term" value="F:lipid binding"/>
    <property type="evidence" value="ECO:0007669"/>
    <property type="project" value="UniProtKB-KW"/>
</dbReference>
<dbReference type="PANTHER" id="PTHR11955">
    <property type="entry name" value="FATTY ACID BINDING PROTEIN"/>
    <property type="match status" value="1"/>
</dbReference>
<dbReference type="STRING" id="131310.A0A0N4Z5C9"/>